<reference evidence="4" key="1">
    <citation type="submission" date="2014-04" db="EMBL/GenBank/DDBJ databases">
        <title>Evolutionary Origins and Diversification of the Mycorrhizal Mutualists.</title>
        <authorList>
            <consortium name="DOE Joint Genome Institute"/>
            <consortium name="Mycorrhizal Genomics Consortium"/>
            <person name="Kohler A."/>
            <person name="Kuo A."/>
            <person name="Nagy L.G."/>
            <person name="Floudas D."/>
            <person name="Copeland A."/>
            <person name="Barry K.W."/>
            <person name="Cichocki N."/>
            <person name="Veneault-Fourrey C."/>
            <person name="LaButti K."/>
            <person name="Lindquist E.A."/>
            <person name="Lipzen A."/>
            <person name="Lundell T."/>
            <person name="Morin E."/>
            <person name="Murat C."/>
            <person name="Riley R."/>
            <person name="Ohm R."/>
            <person name="Sun H."/>
            <person name="Tunlid A."/>
            <person name="Henrissat B."/>
            <person name="Grigoriev I.V."/>
            <person name="Hibbett D.S."/>
            <person name="Martin F."/>
        </authorList>
    </citation>
    <scope>NUCLEOTIDE SEQUENCE [LARGE SCALE GENOMIC DNA]</scope>
    <source>
        <strain evidence="4">FD-334 SS-4</strain>
    </source>
</reference>
<evidence type="ECO:0000313" key="3">
    <source>
        <dbReference type="EMBL" id="KJA27917.1"/>
    </source>
</evidence>
<dbReference type="STRING" id="945553.A0A0D2LJN7"/>
<dbReference type="Proteomes" id="UP000054270">
    <property type="component" value="Unassembled WGS sequence"/>
</dbReference>
<keyword evidence="1" id="KW-0175">Coiled coil</keyword>
<accession>A0A0D2LJN7</accession>
<evidence type="ECO:0000313" key="4">
    <source>
        <dbReference type="Proteomes" id="UP000054270"/>
    </source>
</evidence>
<proteinExistence type="predicted"/>
<evidence type="ECO:0000256" key="1">
    <source>
        <dbReference type="SAM" id="Coils"/>
    </source>
</evidence>
<feature type="coiled-coil region" evidence="1">
    <location>
        <begin position="15"/>
        <end position="53"/>
    </location>
</feature>
<feature type="region of interest" description="Disordered" evidence="2">
    <location>
        <begin position="178"/>
        <end position="205"/>
    </location>
</feature>
<sequence length="317" mass="35835">MGRAIRRLVSLYESLDDLLQAADDHNTNENEENDEAELLTEEAQERLQESESRFAAFTVLIQVLPSVGKAIEDPSTDMDMYLTQLQKAYAPNPPLNTKCRSDRGMQNDITGRLLCPIEYDWDDESVRNEIRAGTINISEDYFLRCFYPYGIGDPDNVEKGFLRSGLLVKTYSSIFISPSSSESFSDEDENGAARKQQRVTNSQKKATKSNVANILGMDGRVTPRSIAYAAVLLAFNLTNAGYWMEVFNQFNFRALYALVVDFFEGPSGQAARRRSQNLLKWWSTQIFPHHSSASTNSRKSRNKLLAQRAAREESVPL</sequence>
<keyword evidence="4" id="KW-1185">Reference proteome</keyword>
<dbReference type="OrthoDB" id="2662502at2759"/>
<protein>
    <submittedName>
        <fullName evidence="3">Uncharacterized protein</fullName>
    </submittedName>
</protein>
<organism evidence="3 4">
    <name type="scientific">Hypholoma sublateritium (strain FD-334 SS-4)</name>
    <dbReference type="NCBI Taxonomy" id="945553"/>
    <lineage>
        <taxon>Eukaryota</taxon>
        <taxon>Fungi</taxon>
        <taxon>Dikarya</taxon>
        <taxon>Basidiomycota</taxon>
        <taxon>Agaricomycotina</taxon>
        <taxon>Agaricomycetes</taxon>
        <taxon>Agaricomycetidae</taxon>
        <taxon>Agaricales</taxon>
        <taxon>Agaricineae</taxon>
        <taxon>Strophariaceae</taxon>
        <taxon>Hypholoma</taxon>
    </lineage>
</organism>
<dbReference type="InterPro" id="IPR046521">
    <property type="entry name" value="DUF6698"/>
</dbReference>
<feature type="region of interest" description="Disordered" evidence="2">
    <location>
        <begin position="290"/>
        <end position="317"/>
    </location>
</feature>
<name>A0A0D2LJN7_HYPSF</name>
<dbReference type="Pfam" id="PF20414">
    <property type="entry name" value="DUF6698"/>
    <property type="match status" value="1"/>
</dbReference>
<gene>
    <name evidence="3" type="ORF">HYPSUDRAFT_197489</name>
</gene>
<dbReference type="EMBL" id="KN817522">
    <property type="protein sequence ID" value="KJA27917.1"/>
    <property type="molecule type" value="Genomic_DNA"/>
</dbReference>
<evidence type="ECO:0000256" key="2">
    <source>
        <dbReference type="SAM" id="MobiDB-lite"/>
    </source>
</evidence>
<dbReference type="AlphaFoldDB" id="A0A0D2LJN7"/>
<dbReference type="OMA" id="MARYLCP"/>